<protein>
    <submittedName>
        <fullName evidence="4">TldE protein, part of TldE/TldD proteolytic complex</fullName>
    </submittedName>
</protein>
<dbReference type="GO" id="GO:0008237">
    <property type="term" value="F:metallopeptidase activity"/>
    <property type="evidence" value="ECO:0007669"/>
    <property type="project" value="InterPro"/>
</dbReference>
<dbReference type="InterPro" id="IPR045570">
    <property type="entry name" value="Metalloprtase-TldD/E_cen_dom"/>
</dbReference>
<evidence type="ECO:0000259" key="1">
    <source>
        <dbReference type="Pfam" id="PF01523"/>
    </source>
</evidence>
<sequence>MDNNLENTLDLVFDLLKKQKITAFEFSLGMDKRISTAVRLGNVESLQNHINQEFNITVYNGKKKGNASSGDLATESILNTINSASLIAQYTSEDKFLGFAPKKEMAWDIPNLDLYHPWDLSAQDSIELALACEGSALNNPKITNSEGAEISSVAGSSYYANSLDLVLNHKYSNHSLHCGVIAKGNNEMQNAYDYSIALDKNDLVDGTLIGKNAAETAIKKLNSQKLNSQKCPIIIAAELSSGLFANFFSAISGAKQYNKTTFLYQAINNKIFPDWLSIQENPFEKKTIGSLAFDTDGVKTRKQYFIKDGSLERYMLSQYSANQLGLKTTANAGGVHNVSITNQQLTQDDLIKKMDKGILVTELMGQGVDITTGNYSRGALGFWVENGQIQYPVSGFTIAGNLKEMFLNIIAISDDIDSRKNIKVGSVLIDNMSIAGE</sequence>
<feature type="domain" description="Metalloprotease TldD/E C-terminal" evidence="2">
    <location>
        <begin position="228"/>
        <end position="436"/>
    </location>
</feature>
<dbReference type="GO" id="GO:0006508">
    <property type="term" value="P:proteolysis"/>
    <property type="evidence" value="ECO:0007669"/>
    <property type="project" value="InterPro"/>
</dbReference>
<feature type="domain" description="Metalloprotease TldD/E central" evidence="3">
    <location>
        <begin position="115"/>
        <end position="221"/>
    </location>
</feature>
<dbReference type="Pfam" id="PF19289">
    <property type="entry name" value="PmbA_TldD_3rd"/>
    <property type="match status" value="1"/>
</dbReference>
<evidence type="ECO:0000259" key="3">
    <source>
        <dbReference type="Pfam" id="PF19290"/>
    </source>
</evidence>
<dbReference type="EMBL" id="FPHJ01000033">
    <property type="protein sequence ID" value="SFV61317.1"/>
    <property type="molecule type" value="Genomic_DNA"/>
</dbReference>
<dbReference type="NCBIfam" id="NF008268">
    <property type="entry name" value="PRK11040.1"/>
    <property type="match status" value="1"/>
</dbReference>
<name>A0A1W1C6E4_9ZZZZ</name>
<proteinExistence type="predicted"/>
<reference evidence="4" key="1">
    <citation type="submission" date="2016-10" db="EMBL/GenBank/DDBJ databases">
        <authorList>
            <person name="de Groot N.N."/>
        </authorList>
    </citation>
    <scope>NUCLEOTIDE SEQUENCE</scope>
</reference>
<feature type="domain" description="Metalloprotease TldD/E N-terminal" evidence="1">
    <location>
        <begin position="33"/>
        <end position="88"/>
    </location>
</feature>
<dbReference type="InterPro" id="IPR002510">
    <property type="entry name" value="Metalloprtase-TldD/E_N"/>
</dbReference>
<evidence type="ECO:0000259" key="2">
    <source>
        <dbReference type="Pfam" id="PF19289"/>
    </source>
</evidence>
<dbReference type="PANTHER" id="PTHR43421">
    <property type="entry name" value="METALLOPROTEASE PMBA"/>
    <property type="match status" value="1"/>
</dbReference>
<gene>
    <name evidence="4" type="ORF">MNB_SUP05-5-533</name>
</gene>
<dbReference type="InterPro" id="IPR045569">
    <property type="entry name" value="Metalloprtase-TldD/E_C"/>
</dbReference>
<dbReference type="InterPro" id="IPR035068">
    <property type="entry name" value="TldD/PmbA_N"/>
</dbReference>
<dbReference type="AlphaFoldDB" id="A0A1W1C6E4"/>
<dbReference type="PANTHER" id="PTHR43421:SF1">
    <property type="entry name" value="METALLOPROTEASE PMBA"/>
    <property type="match status" value="1"/>
</dbReference>
<dbReference type="InterPro" id="IPR047657">
    <property type="entry name" value="PmbA"/>
</dbReference>
<accession>A0A1W1C6E4</accession>
<evidence type="ECO:0000313" key="4">
    <source>
        <dbReference type="EMBL" id="SFV61317.1"/>
    </source>
</evidence>
<dbReference type="InterPro" id="IPR036059">
    <property type="entry name" value="TldD/PmbA_sf"/>
</dbReference>
<dbReference type="Pfam" id="PF01523">
    <property type="entry name" value="PmbA_TldD_1st"/>
    <property type="match status" value="1"/>
</dbReference>
<dbReference type="GO" id="GO:0005829">
    <property type="term" value="C:cytosol"/>
    <property type="evidence" value="ECO:0007669"/>
    <property type="project" value="TreeGrafter"/>
</dbReference>
<dbReference type="Pfam" id="PF19290">
    <property type="entry name" value="PmbA_TldD_2nd"/>
    <property type="match status" value="1"/>
</dbReference>
<dbReference type="SUPFAM" id="SSF111283">
    <property type="entry name" value="Putative modulator of DNA gyrase, PmbA/TldD"/>
    <property type="match status" value="1"/>
</dbReference>
<organism evidence="4">
    <name type="scientific">hydrothermal vent metagenome</name>
    <dbReference type="NCBI Taxonomy" id="652676"/>
    <lineage>
        <taxon>unclassified sequences</taxon>
        <taxon>metagenomes</taxon>
        <taxon>ecological metagenomes</taxon>
    </lineage>
</organism>
<dbReference type="Gene3D" id="3.30.2290.10">
    <property type="entry name" value="PmbA/TldD superfamily"/>
    <property type="match status" value="1"/>
</dbReference>